<evidence type="ECO:0000256" key="13">
    <source>
        <dbReference type="ARBA" id="ARBA00022989"/>
    </source>
</evidence>
<dbReference type="PROSITE" id="PS00108">
    <property type="entry name" value="PROTEIN_KINASE_ST"/>
    <property type="match status" value="1"/>
</dbReference>
<keyword evidence="5" id="KW-0433">Leucine-rich repeat</keyword>
<dbReference type="EMBL" id="CM000883">
    <property type="protein sequence ID" value="PNT62485.1"/>
    <property type="molecule type" value="Genomic_DNA"/>
</dbReference>
<reference evidence="23 24" key="1">
    <citation type="journal article" date="2010" name="Nature">
        <title>Genome sequencing and analysis of the model grass Brachypodium distachyon.</title>
        <authorList>
            <consortium name="International Brachypodium Initiative"/>
        </authorList>
    </citation>
    <scope>NUCLEOTIDE SEQUENCE [LARGE SCALE GENOMIC DNA]</scope>
    <source>
        <strain evidence="23">Bd21</strain>
        <strain evidence="24">cv. Bd21</strain>
    </source>
</reference>
<keyword evidence="4" id="KW-0723">Serine/threonine-protein kinase</keyword>
<dbReference type="EMBL" id="CM000883">
    <property type="protein sequence ID" value="PNT62487.1"/>
    <property type="molecule type" value="Genomic_DNA"/>
</dbReference>
<evidence type="ECO:0000313" key="25">
    <source>
        <dbReference type="Proteomes" id="UP000008810"/>
    </source>
</evidence>
<dbReference type="EC" id="2.7.11.1" evidence="2"/>
<keyword evidence="8 21" id="KW-0732">Signal</keyword>
<keyword evidence="12 18" id="KW-0067">ATP-binding</keyword>
<dbReference type="EnsemblPlants" id="PNT62488">
    <property type="protein sequence ID" value="PNT62488"/>
    <property type="gene ID" value="BRADI_4g04113v3"/>
</dbReference>
<reference evidence="24" key="3">
    <citation type="submission" date="2018-08" db="UniProtKB">
        <authorList>
            <consortium name="EnsemblPlants"/>
        </authorList>
    </citation>
    <scope>IDENTIFICATION</scope>
    <source>
        <strain evidence="24">cv. Bd21</strain>
    </source>
</reference>
<comment type="catalytic activity">
    <reaction evidence="16">
        <text>L-threonyl-[protein] + ATP = O-phospho-L-threonyl-[protein] + ADP + H(+)</text>
        <dbReference type="Rhea" id="RHEA:46608"/>
        <dbReference type="Rhea" id="RHEA-COMP:11060"/>
        <dbReference type="Rhea" id="RHEA-COMP:11605"/>
        <dbReference type="ChEBI" id="CHEBI:15378"/>
        <dbReference type="ChEBI" id="CHEBI:30013"/>
        <dbReference type="ChEBI" id="CHEBI:30616"/>
        <dbReference type="ChEBI" id="CHEBI:61977"/>
        <dbReference type="ChEBI" id="CHEBI:456216"/>
        <dbReference type="EC" id="2.7.11.1"/>
    </reaction>
</comment>
<dbReference type="SUPFAM" id="SSF56112">
    <property type="entry name" value="Protein kinase-like (PK-like)"/>
    <property type="match status" value="1"/>
</dbReference>
<keyword evidence="14 20" id="KW-0472">Membrane</keyword>
<dbReference type="FunFam" id="3.30.200.20:FF:000178">
    <property type="entry name" value="serine/threonine-protein kinase PBS1-like"/>
    <property type="match status" value="1"/>
</dbReference>
<dbReference type="PRINTS" id="PR00019">
    <property type="entry name" value="LEURICHRPT"/>
</dbReference>
<keyword evidence="7 20" id="KW-0812">Transmembrane</keyword>
<evidence type="ECO:0000256" key="17">
    <source>
        <dbReference type="ARBA" id="ARBA00048679"/>
    </source>
</evidence>
<evidence type="ECO:0000256" key="16">
    <source>
        <dbReference type="ARBA" id="ARBA00047899"/>
    </source>
</evidence>
<dbReference type="InterPro" id="IPR024788">
    <property type="entry name" value="Malectin-like_Carb-bd_dom"/>
</dbReference>
<evidence type="ECO:0000256" key="18">
    <source>
        <dbReference type="PROSITE-ProRule" id="PRU10141"/>
    </source>
</evidence>
<evidence type="ECO:0000256" key="21">
    <source>
        <dbReference type="SAM" id="SignalP"/>
    </source>
</evidence>
<dbReference type="Gramene" id="PNT62485">
    <property type="protein sequence ID" value="PNT62485"/>
    <property type="gene ID" value="BRADI_4g04113v3"/>
</dbReference>
<comment type="subcellular location">
    <subcellularLocation>
        <location evidence="1">Cell membrane</location>
        <topology evidence="1">Single-pass membrane protein</topology>
    </subcellularLocation>
</comment>
<feature type="binding site" evidence="18">
    <location>
        <position position="632"/>
    </location>
    <ligand>
        <name>ATP</name>
        <dbReference type="ChEBI" id="CHEBI:30616"/>
    </ligand>
</feature>
<evidence type="ECO:0000256" key="7">
    <source>
        <dbReference type="ARBA" id="ARBA00022692"/>
    </source>
</evidence>
<feature type="chain" id="PRO_5014294228" description="non-specific serine/threonine protein kinase" evidence="21">
    <location>
        <begin position="26"/>
        <end position="972"/>
    </location>
</feature>
<dbReference type="SMART" id="SM00220">
    <property type="entry name" value="S_TKc"/>
    <property type="match status" value="1"/>
</dbReference>
<comment type="catalytic activity">
    <reaction evidence="17">
        <text>L-seryl-[protein] + ATP = O-phospho-L-seryl-[protein] + ADP + H(+)</text>
        <dbReference type="Rhea" id="RHEA:17989"/>
        <dbReference type="Rhea" id="RHEA-COMP:9863"/>
        <dbReference type="Rhea" id="RHEA-COMP:11604"/>
        <dbReference type="ChEBI" id="CHEBI:15378"/>
        <dbReference type="ChEBI" id="CHEBI:29999"/>
        <dbReference type="ChEBI" id="CHEBI:30616"/>
        <dbReference type="ChEBI" id="CHEBI:83421"/>
        <dbReference type="ChEBI" id="CHEBI:456216"/>
        <dbReference type="EC" id="2.7.11.1"/>
    </reaction>
</comment>
<evidence type="ECO:0000256" key="20">
    <source>
        <dbReference type="SAM" id="Phobius"/>
    </source>
</evidence>
<dbReference type="PROSITE" id="PS00107">
    <property type="entry name" value="PROTEIN_KINASE_ATP"/>
    <property type="match status" value="1"/>
</dbReference>
<keyword evidence="15" id="KW-1015">Disulfide bond</keyword>
<evidence type="ECO:0000256" key="9">
    <source>
        <dbReference type="ARBA" id="ARBA00022737"/>
    </source>
</evidence>
<evidence type="ECO:0000256" key="12">
    <source>
        <dbReference type="ARBA" id="ARBA00022840"/>
    </source>
</evidence>
<dbReference type="PANTHER" id="PTHR45631:SF8">
    <property type="entry name" value="OS12G0567500 PROTEIN"/>
    <property type="match status" value="1"/>
</dbReference>
<evidence type="ECO:0000256" key="3">
    <source>
        <dbReference type="ARBA" id="ARBA00022475"/>
    </source>
</evidence>
<dbReference type="Pfam" id="PF12819">
    <property type="entry name" value="Malectin_like"/>
    <property type="match status" value="1"/>
</dbReference>
<dbReference type="GO" id="GO:0004674">
    <property type="term" value="F:protein serine/threonine kinase activity"/>
    <property type="evidence" value="ECO:0007669"/>
    <property type="project" value="UniProtKB-KW"/>
</dbReference>
<feature type="compositionally biased region" description="Polar residues" evidence="19">
    <location>
        <begin position="938"/>
        <end position="948"/>
    </location>
</feature>
<dbReference type="Gene3D" id="3.30.200.20">
    <property type="entry name" value="Phosphorylase Kinase, domain 1"/>
    <property type="match status" value="1"/>
</dbReference>
<keyword evidence="11" id="KW-0418">Kinase</keyword>
<dbReference type="PROSITE" id="PS51450">
    <property type="entry name" value="LRR"/>
    <property type="match status" value="2"/>
</dbReference>
<keyword evidence="13 20" id="KW-1133">Transmembrane helix</keyword>
<dbReference type="InterPro" id="IPR001611">
    <property type="entry name" value="Leu-rich_rpt"/>
</dbReference>
<protein>
    <recommendedName>
        <fullName evidence="2">non-specific serine/threonine protein kinase</fullName>
        <ecNumber evidence="2">2.7.11.1</ecNumber>
    </recommendedName>
</protein>
<dbReference type="RefSeq" id="XP_014758258.1">
    <property type="nucleotide sequence ID" value="XM_014902772.2"/>
</dbReference>
<dbReference type="Gramene" id="PNT62488">
    <property type="protein sequence ID" value="PNT62488"/>
    <property type="gene ID" value="BRADI_4g04113v3"/>
</dbReference>
<keyword evidence="9" id="KW-0677">Repeat</keyword>
<gene>
    <name evidence="24" type="primary">LOC100841995</name>
    <name evidence="23" type="ORF">BRADI_4g04113v3</name>
</gene>
<evidence type="ECO:0000256" key="8">
    <source>
        <dbReference type="ARBA" id="ARBA00022729"/>
    </source>
</evidence>
<feature type="domain" description="Protein kinase" evidence="22">
    <location>
        <begin position="603"/>
        <end position="892"/>
    </location>
</feature>
<dbReference type="Gene3D" id="1.10.510.10">
    <property type="entry name" value="Transferase(Phosphotransferase) domain 1"/>
    <property type="match status" value="1"/>
</dbReference>
<evidence type="ECO:0000256" key="6">
    <source>
        <dbReference type="ARBA" id="ARBA00022679"/>
    </source>
</evidence>
<evidence type="ECO:0000256" key="11">
    <source>
        <dbReference type="ARBA" id="ARBA00022777"/>
    </source>
</evidence>
<sequence>MALAIPVQFLILVTIAWQLTVPIHGQLDSLGFISIDCGIPENTSYSDQSSSGLLYVSDFGFIDTGLNSKVNPPYNKRDMADRYITVRCFPDGTRNCYTLRSLVPAGKYLVRATFYYGNYDGLNMLPVFDLYLGVNYWTTVNITYAGRAYVLEMVAVAPADYIQVCLVNTGLGTPFISGIDLRPLKTNLYPEATANQSLALLNFFRPSVANFGFNRYQFWGSVAPIYRYPYDSYDRIWQRYDNAPSWTNVTISQTVQTSKISNFDVPSLIMQSAATPLNGSQIDFSWSSDPSVNDSNMTYLLLLYFAELQQLPSNVLRQFDILVDNDAWNGSQHYTPKYLSAEAASWTVHGSGQHSVSLVATPNATLPPILNAFEIYSVQQLTGFTTNIGDAKAMMKIQVKFGVKRNWMGDPCAPKTFSWDGLNCSYFSSGPAWITALNLSSSGLTGAIDASFGDLVSLQHLNLSNNNLSGPIPDFLAQMRSLKLLDLSSNKLSGLVPAVLLQKSENGSLSLRFGNNDNLCESGASTCKQNKSSNKTTIIVIATVIPIATATLMFIAAFIILHRMRNKQASRMVYNSRPNSPREQSTLFVNRKFTYKELKLMTENFREEIGRGGFGTVFLGHLEDGTTPVAVKICMQKTSHGDKEFTAEAQHLGRVHHRNLVSLIGYCKDKKHLGLVYEFMHGGDLEDRLRGVSSSTSSVTSEAFAVAPLTWHQRLKIALDSAQGLEYLHKSCQPPLIHRDVKTRNILLTADLQAKIADFGLTKALTGGEFVTHVTTQPAGTLGYLDPEYYNTSRLSEKSDVYSFGVVLLELLTGLPAAVPISATESIHVAQWTRQRLAEGCGVENVADPRMGESYDINSAWKVAELALRCKDLPSRERPAMSDVVAELRECLQLEAYRVATSSSSSSGYHSSAACSSRGTTVVSSVSMAGDDRRWQRGTGSSAGDTNDMSVVGAEKLLHDGSPATHVGPAPR</sequence>
<reference evidence="23" key="2">
    <citation type="submission" date="2017-06" db="EMBL/GenBank/DDBJ databases">
        <title>WGS assembly of Brachypodium distachyon.</title>
        <authorList>
            <consortium name="The International Brachypodium Initiative"/>
            <person name="Lucas S."/>
            <person name="Harmon-Smith M."/>
            <person name="Lail K."/>
            <person name="Tice H."/>
            <person name="Grimwood J."/>
            <person name="Bruce D."/>
            <person name="Barry K."/>
            <person name="Shu S."/>
            <person name="Lindquist E."/>
            <person name="Wang M."/>
            <person name="Pitluck S."/>
            <person name="Vogel J.P."/>
            <person name="Garvin D.F."/>
            <person name="Mockler T.C."/>
            <person name="Schmutz J."/>
            <person name="Rokhsar D."/>
            <person name="Bevan M.W."/>
        </authorList>
    </citation>
    <scope>NUCLEOTIDE SEQUENCE</scope>
    <source>
        <strain evidence="23">Bd21</strain>
    </source>
</reference>
<dbReference type="Gene3D" id="3.80.10.10">
    <property type="entry name" value="Ribonuclease Inhibitor"/>
    <property type="match status" value="1"/>
</dbReference>
<dbReference type="ExpressionAtlas" id="A0A2K2CKD4">
    <property type="expression patterns" value="baseline"/>
</dbReference>
<dbReference type="FunFam" id="3.80.10.10:FF:000129">
    <property type="entry name" value="Leucine-rich repeat receptor-like kinase"/>
    <property type="match status" value="1"/>
</dbReference>
<evidence type="ECO:0000256" key="10">
    <source>
        <dbReference type="ARBA" id="ARBA00022741"/>
    </source>
</evidence>
<name>A0A2K2CKD4_BRADI</name>
<evidence type="ECO:0000313" key="24">
    <source>
        <dbReference type="EnsemblPlants" id="PNT62485"/>
    </source>
</evidence>
<proteinExistence type="predicted"/>
<dbReference type="CDD" id="cd14066">
    <property type="entry name" value="STKc_IRAK"/>
    <property type="match status" value="1"/>
</dbReference>
<evidence type="ECO:0000313" key="23">
    <source>
        <dbReference type="EMBL" id="PNT62487.1"/>
    </source>
</evidence>
<dbReference type="PROSITE" id="PS50011">
    <property type="entry name" value="PROTEIN_KINASE_DOM"/>
    <property type="match status" value="1"/>
</dbReference>
<dbReference type="EnsemblPlants" id="PNT62485">
    <property type="protein sequence ID" value="PNT62485"/>
    <property type="gene ID" value="BRADI_4g04113v3"/>
</dbReference>
<evidence type="ECO:0000256" key="4">
    <source>
        <dbReference type="ARBA" id="ARBA00022527"/>
    </source>
</evidence>
<dbReference type="PANTHER" id="PTHR45631">
    <property type="entry name" value="OS07G0107800 PROTEIN-RELATED"/>
    <property type="match status" value="1"/>
</dbReference>
<evidence type="ECO:0000256" key="2">
    <source>
        <dbReference type="ARBA" id="ARBA00012513"/>
    </source>
</evidence>
<dbReference type="InterPro" id="IPR008271">
    <property type="entry name" value="Ser/Thr_kinase_AS"/>
</dbReference>
<organism evidence="23">
    <name type="scientific">Brachypodium distachyon</name>
    <name type="common">Purple false brome</name>
    <name type="synonym">Trachynia distachya</name>
    <dbReference type="NCBI Taxonomy" id="15368"/>
    <lineage>
        <taxon>Eukaryota</taxon>
        <taxon>Viridiplantae</taxon>
        <taxon>Streptophyta</taxon>
        <taxon>Embryophyta</taxon>
        <taxon>Tracheophyta</taxon>
        <taxon>Spermatophyta</taxon>
        <taxon>Magnoliopsida</taxon>
        <taxon>Liliopsida</taxon>
        <taxon>Poales</taxon>
        <taxon>Poaceae</taxon>
        <taxon>BOP clade</taxon>
        <taxon>Pooideae</taxon>
        <taxon>Stipodae</taxon>
        <taxon>Brachypodieae</taxon>
        <taxon>Brachypodium</taxon>
    </lineage>
</organism>
<dbReference type="InterPro" id="IPR001245">
    <property type="entry name" value="Ser-Thr/Tyr_kinase_cat_dom"/>
</dbReference>
<evidence type="ECO:0000256" key="1">
    <source>
        <dbReference type="ARBA" id="ARBA00004162"/>
    </source>
</evidence>
<dbReference type="EnsemblPlants" id="PNT62487">
    <property type="protein sequence ID" value="PNT62487"/>
    <property type="gene ID" value="BRADI_4g04113v3"/>
</dbReference>
<keyword evidence="6" id="KW-0808">Transferase</keyword>
<feature type="region of interest" description="Disordered" evidence="19">
    <location>
        <begin position="926"/>
        <end position="948"/>
    </location>
</feature>
<keyword evidence="3" id="KW-1003">Cell membrane</keyword>
<dbReference type="AlphaFoldDB" id="A0A2K2CKD4"/>
<dbReference type="Pfam" id="PF13855">
    <property type="entry name" value="LRR_8"/>
    <property type="match status" value="1"/>
</dbReference>
<evidence type="ECO:0000256" key="15">
    <source>
        <dbReference type="ARBA" id="ARBA00023157"/>
    </source>
</evidence>
<evidence type="ECO:0000256" key="5">
    <source>
        <dbReference type="ARBA" id="ARBA00022614"/>
    </source>
</evidence>
<evidence type="ECO:0000256" key="14">
    <source>
        <dbReference type="ARBA" id="ARBA00023136"/>
    </source>
</evidence>
<dbReference type="InterPro" id="IPR000719">
    <property type="entry name" value="Prot_kinase_dom"/>
</dbReference>
<feature type="signal peptide" evidence="21">
    <location>
        <begin position="1"/>
        <end position="25"/>
    </location>
</feature>
<dbReference type="OrthoDB" id="2017114at2759"/>
<dbReference type="SUPFAM" id="SSF52058">
    <property type="entry name" value="L domain-like"/>
    <property type="match status" value="1"/>
</dbReference>
<keyword evidence="10 18" id="KW-0547">Nucleotide-binding</keyword>
<dbReference type="InterPro" id="IPR017441">
    <property type="entry name" value="Protein_kinase_ATP_BS"/>
</dbReference>
<dbReference type="GO" id="GO:0005886">
    <property type="term" value="C:plasma membrane"/>
    <property type="evidence" value="ECO:0007669"/>
    <property type="project" value="UniProtKB-SubCell"/>
</dbReference>
<accession>A0A2K2CKD4</accession>
<dbReference type="InterPro" id="IPR011009">
    <property type="entry name" value="Kinase-like_dom_sf"/>
</dbReference>
<dbReference type="InterPro" id="IPR032675">
    <property type="entry name" value="LRR_dom_sf"/>
</dbReference>
<dbReference type="GeneID" id="100841995"/>
<dbReference type="Proteomes" id="UP000008810">
    <property type="component" value="Chromosome 4"/>
</dbReference>
<evidence type="ECO:0000259" key="22">
    <source>
        <dbReference type="PROSITE" id="PS50011"/>
    </source>
</evidence>
<dbReference type="GO" id="GO:0005524">
    <property type="term" value="F:ATP binding"/>
    <property type="evidence" value="ECO:0007669"/>
    <property type="project" value="UniProtKB-UniRule"/>
</dbReference>
<dbReference type="FunFam" id="1.10.510.10:FF:000468">
    <property type="entry name" value="PTI1-like tyrosine-protein kinase 3"/>
    <property type="match status" value="1"/>
</dbReference>
<dbReference type="EMBL" id="CM000883">
    <property type="protein sequence ID" value="PNT62488.1"/>
    <property type="molecule type" value="Genomic_DNA"/>
</dbReference>
<dbReference type="Pfam" id="PF07714">
    <property type="entry name" value="PK_Tyr_Ser-Thr"/>
    <property type="match status" value="1"/>
</dbReference>
<dbReference type="Gramene" id="PNT62487">
    <property type="protein sequence ID" value="PNT62487"/>
    <property type="gene ID" value="BRADI_4g04113v3"/>
</dbReference>
<feature type="transmembrane region" description="Helical" evidence="20">
    <location>
        <begin position="538"/>
        <end position="561"/>
    </location>
</feature>
<evidence type="ECO:0000256" key="19">
    <source>
        <dbReference type="SAM" id="MobiDB-lite"/>
    </source>
</evidence>
<dbReference type="KEGG" id="bdi:100841995"/>
<keyword evidence="25" id="KW-1185">Reference proteome</keyword>